<protein>
    <recommendedName>
        <fullName evidence="3">ParB/Sulfiredoxin domain-containing protein</fullName>
    </recommendedName>
</protein>
<reference evidence="2" key="1">
    <citation type="journal article" date="2019" name="Int. J. Syst. Evol. Microbiol.">
        <title>The Global Catalogue of Microorganisms (GCM) 10K type strain sequencing project: providing services to taxonomists for standard genome sequencing and annotation.</title>
        <authorList>
            <consortium name="The Broad Institute Genomics Platform"/>
            <consortium name="The Broad Institute Genome Sequencing Center for Infectious Disease"/>
            <person name="Wu L."/>
            <person name="Ma J."/>
        </authorList>
    </citation>
    <scope>NUCLEOTIDE SEQUENCE [LARGE SCALE GENOMIC DNA]</scope>
    <source>
        <strain evidence="2">ICMP 6774ER</strain>
    </source>
</reference>
<organism evidence="1 2">
    <name type="scientific">Nonomuraea mangrovi</name>
    <dbReference type="NCBI Taxonomy" id="2316207"/>
    <lineage>
        <taxon>Bacteria</taxon>
        <taxon>Bacillati</taxon>
        <taxon>Actinomycetota</taxon>
        <taxon>Actinomycetes</taxon>
        <taxon>Streptosporangiales</taxon>
        <taxon>Streptosporangiaceae</taxon>
        <taxon>Nonomuraea</taxon>
    </lineage>
</organism>
<comment type="caution">
    <text evidence="1">The sequence shown here is derived from an EMBL/GenBank/DDBJ whole genome shotgun (WGS) entry which is preliminary data.</text>
</comment>
<dbReference type="EMBL" id="JBHUFV010000061">
    <property type="protein sequence ID" value="MFD1938264.1"/>
    <property type="molecule type" value="Genomic_DNA"/>
</dbReference>
<evidence type="ECO:0000313" key="1">
    <source>
        <dbReference type="EMBL" id="MFD1938264.1"/>
    </source>
</evidence>
<sequence length="116" mass="12622">MAWQWDVSAAKKLAVGRVPDTRVEVAAWAAMARLIGINSDHVPNVELDEPLIAVPVPNGEGPMIIDGWHRICKALRRGVPELDAVALTSDEELACRIHGGEKGYGWSRAPQPPPVR</sequence>
<dbReference type="RefSeq" id="WP_379580152.1">
    <property type="nucleotide sequence ID" value="NZ_JBHUFV010000061.1"/>
</dbReference>
<proteinExistence type="predicted"/>
<evidence type="ECO:0000313" key="2">
    <source>
        <dbReference type="Proteomes" id="UP001597368"/>
    </source>
</evidence>
<evidence type="ECO:0008006" key="3">
    <source>
        <dbReference type="Google" id="ProtNLM"/>
    </source>
</evidence>
<name>A0ABW4TD19_9ACTN</name>
<gene>
    <name evidence="1" type="ORF">ACFSKW_42985</name>
</gene>
<accession>A0ABW4TD19</accession>
<keyword evidence="2" id="KW-1185">Reference proteome</keyword>
<dbReference type="Proteomes" id="UP001597368">
    <property type="component" value="Unassembled WGS sequence"/>
</dbReference>